<dbReference type="InterPro" id="IPR050706">
    <property type="entry name" value="Cyclic-di-GMP_PDE-like"/>
</dbReference>
<dbReference type="Pfam" id="PF00563">
    <property type="entry name" value="EAL"/>
    <property type="match status" value="1"/>
</dbReference>
<evidence type="ECO:0000313" key="6">
    <source>
        <dbReference type="Proteomes" id="UP000481033"/>
    </source>
</evidence>
<name>A0A6M0RI02_9CYAN</name>
<dbReference type="SMART" id="SM00267">
    <property type="entry name" value="GGDEF"/>
    <property type="match status" value="1"/>
</dbReference>
<dbReference type="InterPro" id="IPR000160">
    <property type="entry name" value="GGDEF_dom"/>
</dbReference>
<dbReference type="NCBIfam" id="TIGR00254">
    <property type="entry name" value="GGDEF"/>
    <property type="match status" value="1"/>
</dbReference>
<gene>
    <name evidence="5" type="ORF">DXZ20_07655</name>
</gene>
<dbReference type="InterPro" id="IPR043128">
    <property type="entry name" value="Rev_trsase/Diguanyl_cyclase"/>
</dbReference>
<keyword evidence="1" id="KW-0597">Phosphoprotein</keyword>
<evidence type="ECO:0000256" key="1">
    <source>
        <dbReference type="PROSITE-ProRule" id="PRU00169"/>
    </source>
</evidence>
<evidence type="ECO:0000313" key="5">
    <source>
        <dbReference type="EMBL" id="NEZ55550.1"/>
    </source>
</evidence>
<feature type="domain" description="EAL" evidence="3">
    <location>
        <begin position="350"/>
        <end position="602"/>
    </location>
</feature>
<evidence type="ECO:0000259" key="3">
    <source>
        <dbReference type="PROSITE" id="PS50883"/>
    </source>
</evidence>
<dbReference type="PROSITE" id="PS50887">
    <property type="entry name" value="GGDEF"/>
    <property type="match status" value="1"/>
</dbReference>
<dbReference type="InterPro" id="IPR001789">
    <property type="entry name" value="Sig_transdc_resp-reg_receiver"/>
</dbReference>
<reference evidence="5 6" key="1">
    <citation type="journal article" date="2020" name="Microb. Ecol.">
        <title>Ecogenomics of the Marine Benthic Filamentous Cyanobacterium Adonisia.</title>
        <authorList>
            <person name="Walter J.M."/>
            <person name="Coutinho F.H."/>
            <person name="Leomil L."/>
            <person name="Hargreaves P.I."/>
            <person name="Campeao M.E."/>
            <person name="Vieira V.V."/>
            <person name="Silva B.S."/>
            <person name="Fistarol G.O."/>
            <person name="Salomon P.S."/>
            <person name="Sawabe T."/>
            <person name="Mino S."/>
            <person name="Hosokawa M."/>
            <person name="Miyashita H."/>
            <person name="Maruyama F."/>
            <person name="van Verk M.C."/>
            <person name="Dutilh B.E."/>
            <person name="Thompson C.C."/>
            <person name="Thompson F.L."/>
        </authorList>
    </citation>
    <scope>NUCLEOTIDE SEQUENCE [LARGE SCALE GENOMIC DNA]</scope>
    <source>
        <strain evidence="5 6">CCMR0081</strain>
    </source>
</reference>
<accession>A0A6M0RI02</accession>
<feature type="modified residue" description="4-aspartylphosphate" evidence="1">
    <location>
        <position position="65"/>
    </location>
</feature>
<dbReference type="GO" id="GO:0000160">
    <property type="term" value="P:phosphorelay signal transduction system"/>
    <property type="evidence" value="ECO:0007669"/>
    <property type="project" value="InterPro"/>
</dbReference>
<dbReference type="CDD" id="cd01948">
    <property type="entry name" value="EAL"/>
    <property type="match status" value="1"/>
</dbReference>
<dbReference type="Gene3D" id="3.20.20.450">
    <property type="entry name" value="EAL domain"/>
    <property type="match status" value="1"/>
</dbReference>
<dbReference type="Pfam" id="PF00990">
    <property type="entry name" value="GGDEF"/>
    <property type="match status" value="1"/>
</dbReference>
<dbReference type="Pfam" id="PF00072">
    <property type="entry name" value="Response_reg"/>
    <property type="match status" value="1"/>
</dbReference>
<evidence type="ECO:0000259" key="4">
    <source>
        <dbReference type="PROSITE" id="PS50887"/>
    </source>
</evidence>
<dbReference type="InterPro" id="IPR001633">
    <property type="entry name" value="EAL_dom"/>
</dbReference>
<dbReference type="PROSITE" id="PS50110">
    <property type="entry name" value="RESPONSE_REGULATORY"/>
    <property type="match status" value="1"/>
</dbReference>
<dbReference type="SMART" id="SM00052">
    <property type="entry name" value="EAL"/>
    <property type="match status" value="1"/>
</dbReference>
<dbReference type="PANTHER" id="PTHR33121">
    <property type="entry name" value="CYCLIC DI-GMP PHOSPHODIESTERASE PDEF"/>
    <property type="match status" value="1"/>
</dbReference>
<dbReference type="Gene3D" id="3.40.50.2300">
    <property type="match status" value="1"/>
</dbReference>
<proteinExistence type="predicted"/>
<dbReference type="SMART" id="SM00448">
    <property type="entry name" value="REC"/>
    <property type="match status" value="1"/>
</dbReference>
<evidence type="ECO:0000259" key="2">
    <source>
        <dbReference type="PROSITE" id="PS50110"/>
    </source>
</evidence>
<dbReference type="GO" id="GO:0071111">
    <property type="term" value="F:cyclic-guanylate-specific phosphodiesterase activity"/>
    <property type="evidence" value="ECO:0007669"/>
    <property type="project" value="InterPro"/>
</dbReference>
<protein>
    <submittedName>
        <fullName evidence="5">EAL domain-containing protein</fullName>
    </submittedName>
</protein>
<sequence length="602" mass="68100">MTQPSDASLNPLPCGDILVVDDVPPNLDFLSTVLTQQGYKVRSAINGEVALKIAKAAQPDLILLDIKMPGMDGYEVCRLLKANPITQEIPVIFLSALDQTDEKVKAFDLGGVDYIPKPFQAEELLARIDNHLKLRAAQSEIQKLNSQLEQRVMQRTAQLEKEIGERLRMQEELVHMATHNSITGLPNRVLLTQRLQQSFTQAQSNPTQRLAVILLKYNKLQLVKNSLGHQAVDQLIVAIKSRLETITWPGSLLANFGEDTFAILIEAFRSEEQITQFAEQLQREVTYPFHISNHLIYGQIEVGIVLHSHKYQQATHILRDAATALSQAQAEGAGRIEIFNSGMHQRTFSFFEVQNELHRALHNQELILVYHPIISLADNYLNGLEALVRWNHPQRGILSADEFIPVAEETELILELDRYVLRYACQQLKEWQEQNLLHSSFKLHVNISSQQLTQRDFIDYLDRILGETQIDHQNLAFDVTEYGLMQKTDVVLATLEKLKRYQIMVSIDDFGTGSSSLSYLYSLKIENLKIDRSFIHQMNNTTKGLKVIKAIVNLAHELGMSVTAEGVENSVQLATLETLGCEYMQGYLWGKPADGKTITAQL</sequence>
<dbReference type="PROSITE" id="PS50883">
    <property type="entry name" value="EAL"/>
    <property type="match status" value="1"/>
</dbReference>
<feature type="domain" description="Response regulatory" evidence="2">
    <location>
        <begin position="16"/>
        <end position="132"/>
    </location>
</feature>
<comment type="caution">
    <text evidence="5">The sequence shown here is derived from an EMBL/GenBank/DDBJ whole genome shotgun (WGS) entry which is preliminary data.</text>
</comment>
<dbReference type="CDD" id="cd01949">
    <property type="entry name" value="GGDEF"/>
    <property type="match status" value="1"/>
</dbReference>
<feature type="domain" description="GGDEF" evidence="4">
    <location>
        <begin position="208"/>
        <end position="341"/>
    </location>
</feature>
<dbReference type="SUPFAM" id="SSF55073">
    <property type="entry name" value="Nucleotide cyclase"/>
    <property type="match status" value="1"/>
</dbReference>
<dbReference type="AlphaFoldDB" id="A0A6M0RI02"/>
<dbReference type="Proteomes" id="UP000481033">
    <property type="component" value="Unassembled WGS sequence"/>
</dbReference>
<keyword evidence="6" id="KW-1185">Reference proteome</keyword>
<dbReference type="Gene3D" id="3.30.70.270">
    <property type="match status" value="1"/>
</dbReference>
<dbReference type="CDD" id="cd19920">
    <property type="entry name" value="REC_PA4781-like"/>
    <property type="match status" value="1"/>
</dbReference>
<organism evidence="5 6">
    <name type="scientific">Adonisia turfae CCMR0081</name>
    <dbReference type="NCBI Taxonomy" id="2292702"/>
    <lineage>
        <taxon>Bacteria</taxon>
        <taxon>Bacillati</taxon>
        <taxon>Cyanobacteriota</taxon>
        <taxon>Adonisia</taxon>
        <taxon>Adonisia turfae</taxon>
    </lineage>
</organism>
<dbReference type="InterPro" id="IPR035919">
    <property type="entry name" value="EAL_sf"/>
</dbReference>
<dbReference type="InterPro" id="IPR011006">
    <property type="entry name" value="CheY-like_superfamily"/>
</dbReference>
<dbReference type="SUPFAM" id="SSF141868">
    <property type="entry name" value="EAL domain-like"/>
    <property type="match status" value="1"/>
</dbReference>
<dbReference type="InterPro" id="IPR029787">
    <property type="entry name" value="Nucleotide_cyclase"/>
</dbReference>
<dbReference type="EMBL" id="QXHD01000004">
    <property type="protein sequence ID" value="NEZ55550.1"/>
    <property type="molecule type" value="Genomic_DNA"/>
</dbReference>
<dbReference type="PANTHER" id="PTHR33121:SF70">
    <property type="entry name" value="SIGNALING PROTEIN YKOW"/>
    <property type="match status" value="1"/>
</dbReference>
<dbReference type="SUPFAM" id="SSF52172">
    <property type="entry name" value="CheY-like"/>
    <property type="match status" value="1"/>
</dbReference>
<dbReference type="RefSeq" id="WP_163697445.1">
    <property type="nucleotide sequence ID" value="NZ_QXHD01000004.1"/>
</dbReference>